<evidence type="ECO:0000259" key="2">
    <source>
        <dbReference type="Pfam" id="PF06439"/>
    </source>
</evidence>
<gene>
    <name evidence="3" type="ORF">FEE95_20835</name>
</gene>
<evidence type="ECO:0000313" key="3">
    <source>
        <dbReference type="EMBL" id="TMM52136.1"/>
    </source>
</evidence>
<evidence type="ECO:0000256" key="1">
    <source>
        <dbReference type="SAM" id="SignalP"/>
    </source>
</evidence>
<name>A0A5S3PDV1_9FLAO</name>
<comment type="caution">
    <text evidence="3">The sequence shown here is derived from an EMBL/GenBank/DDBJ whole genome shotgun (WGS) entry which is preliminary data.</text>
</comment>
<dbReference type="Proteomes" id="UP000310314">
    <property type="component" value="Unassembled WGS sequence"/>
</dbReference>
<dbReference type="InterPro" id="IPR010496">
    <property type="entry name" value="AL/BT2_dom"/>
</dbReference>
<proteinExistence type="predicted"/>
<evidence type="ECO:0000313" key="4">
    <source>
        <dbReference type="Proteomes" id="UP000310314"/>
    </source>
</evidence>
<dbReference type="EMBL" id="VATY01000006">
    <property type="protein sequence ID" value="TMM52136.1"/>
    <property type="molecule type" value="Genomic_DNA"/>
</dbReference>
<feature type="domain" description="3-keto-alpha-glucoside-1,2-lyase/3-keto-2-hydroxy-glucal hydratase" evidence="2">
    <location>
        <begin position="51"/>
        <end position="208"/>
    </location>
</feature>
<sequence>MKTIRFLFVFLISTGVLIAQQNEIIPDLTKVNDTTLWNLDDRDIINTTPVHLSKGEGDGILWLKSLSFENGTIDLDIKGRDVRGQSFVGMAFHGLNRNNFELVYFRPFNFKSPEKKGNSVQYVSLPEFTWQKLRQEHPAVYENEPNPTLDPNDWFHATIVVNHPTVQVYINNSDEPSLEVEQLSKRRSGWIGLLVGSNSEGEFKNLRVTKE</sequence>
<dbReference type="AlphaFoldDB" id="A0A5S3PDV1"/>
<dbReference type="GO" id="GO:0016787">
    <property type="term" value="F:hydrolase activity"/>
    <property type="evidence" value="ECO:0007669"/>
    <property type="project" value="InterPro"/>
</dbReference>
<keyword evidence="4" id="KW-1185">Reference proteome</keyword>
<protein>
    <submittedName>
        <fullName evidence="3">DUF1080 domain-containing protein</fullName>
    </submittedName>
</protein>
<dbReference type="Pfam" id="PF06439">
    <property type="entry name" value="3keto-disac_hyd"/>
    <property type="match status" value="1"/>
</dbReference>
<reference evidence="3 4" key="1">
    <citation type="submission" date="2019-05" db="EMBL/GenBank/DDBJ databases">
        <authorList>
            <person name="Zhang J.-Y."/>
            <person name="Feg X."/>
            <person name="Du Z.-J."/>
        </authorList>
    </citation>
    <scope>NUCLEOTIDE SEQUENCE [LARGE SCALE GENOMIC DNA]</scope>
    <source>
        <strain evidence="3 4">RZ26</strain>
    </source>
</reference>
<keyword evidence="1" id="KW-0732">Signal</keyword>
<dbReference type="OrthoDB" id="118532at2"/>
<feature type="signal peptide" evidence="1">
    <location>
        <begin position="1"/>
        <end position="18"/>
    </location>
</feature>
<organism evidence="3 4">
    <name type="scientific">Maribacter algarum</name>
    <name type="common">ex Zhang et al. 2020</name>
    <dbReference type="NCBI Taxonomy" id="2578118"/>
    <lineage>
        <taxon>Bacteria</taxon>
        <taxon>Pseudomonadati</taxon>
        <taxon>Bacteroidota</taxon>
        <taxon>Flavobacteriia</taxon>
        <taxon>Flavobacteriales</taxon>
        <taxon>Flavobacteriaceae</taxon>
        <taxon>Maribacter</taxon>
    </lineage>
</organism>
<dbReference type="RefSeq" id="WP_138659979.1">
    <property type="nucleotide sequence ID" value="NZ_VATY01000006.1"/>
</dbReference>
<dbReference type="Gene3D" id="2.60.120.560">
    <property type="entry name" value="Exo-inulinase, domain 1"/>
    <property type="match status" value="1"/>
</dbReference>
<feature type="chain" id="PRO_5024368905" evidence="1">
    <location>
        <begin position="19"/>
        <end position="211"/>
    </location>
</feature>
<accession>A0A5S3PDV1</accession>